<feature type="compositionally biased region" description="Basic and acidic residues" evidence="1">
    <location>
        <begin position="83"/>
        <end position="96"/>
    </location>
</feature>
<reference evidence="2" key="1">
    <citation type="submission" date="2020-02" db="EMBL/GenBank/DDBJ databases">
        <authorList>
            <person name="Meier V. D."/>
        </authorList>
    </citation>
    <scope>NUCLEOTIDE SEQUENCE</scope>
    <source>
        <strain evidence="2">AVDCRST_MAG05</strain>
    </source>
</reference>
<sequence>GREERHAPRGNAPSPRLGGGGLWRRPHSLDHRRPDALRGWALAAQRAPWDRRAVRGRGLREGDRAPARARREPRRGVWLFRVPRRDGRDHGSPEVRRHLRPRRQGPALLRARRQHGAVRDVPGRDPLVRRQAPRLRRPRRGRPRRRLRRGRQTRPVGGRPRSARHNRGAGRPARRGRRDPAGVCRTGGRDLQLPPGRGPRM</sequence>
<evidence type="ECO:0000313" key="2">
    <source>
        <dbReference type="EMBL" id="CAA9507549.1"/>
    </source>
</evidence>
<feature type="non-terminal residue" evidence="2">
    <location>
        <position position="201"/>
    </location>
</feature>
<feature type="region of interest" description="Disordered" evidence="1">
    <location>
        <begin position="51"/>
        <end position="201"/>
    </location>
</feature>
<feature type="compositionally biased region" description="Basic residues" evidence="1">
    <location>
        <begin position="131"/>
        <end position="152"/>
    </location>
</feature>
<feature type="compositionally biased region" description="Basic and acidic residues" evidence="1">
    <location>
        <begin position="51"/>
        <end position="70"/>
    </location>
</feature>
<name>A0A6J4SWJ6_9ACTN</name>
<feature type="non-terminal residue" evidence="2">
    <location>
        <position position="1"/>
    </location>
</feature>
<dbReference type="EMBL" id="CADCVM010000311">
    <property type="protein sequence ID" value="CAA9507549.1"/>
    <property type="molecule type" value="Genomic_DNA"/>
</dbReference>
<feature type="compositionally biased region" description="Basic residues" evidence="1">
    <location>
        <begin position="161"/>
        <end position="177"/>
    </location>
</feature>
<gene>
    <name evidence="2" type="ORF">AVDCRST_MAG05-2820</name>
</gene>
<organism evidence="2">
    <name type="scientific">uncultured Rubrobacteraceae bacterium</name>
    <dbReference type="NCBI Taxonomy" id="349277"/>
    <lineage>
        <taxon>Bacteria</taxon>
        <taxon>Bacillati</taxon>
        <taxon>Actinomycetota</taxon>
        <taxon>Rubrobacteria</taxon>
        <taxon>Rubrobacterales</taxon>
        <taxon>Rubrobacteraceae</taxon>
        <taxon>environmental samples</taxon>
    </lineage>
</organism>
<proteinExistence type="predicted"/>
<dbReference type="AlphaFoldDB" id="A0A6J4SWJ6"/>
<evidence type="ECO:0000256" key="1">
    <source>
        <dbReference type="SAM" id="MobiDB-lite"/>
    </source>
</evidence>
<protein>
    <submittedName>
        <fullName evidence="2">Cytidine and deoxycytidylate deaminase family protein</fullName>
    </submittedName>
</protein>
<accession>A0A6J4SWJ6</accession>
<feature type="region of interest" description="Disordered" evidence="1">
    <location>
        <begin position="1"/>
        <end position="30"/>
    </location>
</feature>
<feature type="compositionally biased region" description="Basic and acidic residues" evidence="1">
    <location>
        <begin position="117"/>
        <end position="128"/>
    </location>
</feature>